<evidence type="ECO:0000256" key="5">
    <source>
        <dbReference type="ARBA" id="ARBA00023136"/>
    </source>
</evidence>
<dbReference type="AlphaFoldDB" id="A0A0X8JRF4"/>
<keyword evidence="8" id="KW-1185">Reference proteome</keyword>
<evidence type="ECO:0000256" key="4">
    <source>
        <dbReference type="ARBA" id="ARBA00022989"/>
    </source>
</evidence>
<organism evidence="7 8">
    <name type="scientific">Desulfomicrobium orale DSM 12838</name>
    <dbReference type="NCBI Taxonomy" id="888061"/>
    <lineage>
        <taxon>Bacteria</taxon>
        <taxon>Pseudomonadati</taxon>
        <taxon>Thermodesulfobacteriota</taxon>
        <taxon>Desulfovibrionia</taxon>
        <taxon>Desulfovibrionales</taxon>
        <taxon>Desulfomicrobiaceae</taxon>
        <taxon>Desulfomicrobium</taxon>
    </lineage>
</organism>
<dbReference type="PANTHER" id="PTHR39087">
    <property type="entry name" value="UPF0104 MEMBRANE PROTEIN MJ1595"/>
    <property type="match status" value="1"/>
</dbReference>
<evidence type="ECO:0000256" key="3">
    <source>
        <dbReference type="ARBA" id="ARBA00022692"/>
    </source>
</evidence>
<proteinExistence type="predicted"/>
<dbReference type="KEGG" id="doa:AXF15_10680"/>
<feature type="transmembrane region" description="Helical" evidence="6">
    <location>
        <begin position="164"/>
        <end position="188"/>
    </location>
</feature>
<accession>A0A0X8JRF4</accession>
<evidence type="ECO:0000313" key="7">
    <source>
        <dbReference type="EMBL" id="AMD93518.1"/>
    </source>
</evidence>
<keyword evidence="4 6" id="KW-1133">Transmembrane helix</keyword>
<name>A0A0X8JRF4_9BACT</name>
<dbReference type="PANTHER" id="PTHR39087:SF2">
    <property type="entry name" value="UPF0104 MEMBRANE PROTEIN MJ1595"/>
    <property type="match status" value="1"/>
</dbReference>
<dbReference type="STRING" id="888061.AXF15_10680"/>
<evidence type="ECO:0000313" key="8">
    <source>
        <dbReference type="Proteomes" id="UP000063964"/>
    </source>
</evidence>
<gene>
    <name evidence="7" type="ORF">AXF15_10680</name>
</gene>
<evidence type="ECO:0000256" key="2">
    <source>
        <dbReference type="ARBA" id="ARBA00022475"/>
    </source>
</evidence>
<feature type="transmembrane region" description="Helical" evidence="6">
    <location>
        <begin position="24"/>
        <end position="42"/>
    </location>
</feature>
<dbReference type="Proteomes" id="UP000063964">
    <property type="component" value="Chromosome"/>
</dbReference>
<dbReference type="InterPro" id="IPR022791">
    <property type="entry name" value="L-PG_synthase/AglD"/>
</dbReference>
<protein>
    <recommendedName>
        <fullName evidence="9">Lysylphosphatidylglycerol synthetase</fullName>
    </recommendedName>
</protein>
<comment type="subcellular location">
    <subcellularLocation>
        <location evidence="1">Cell membrane</location>
        <topology evidence="1">Multi-pass membrane protein</topology>
    </subcellularLocation>
</comment>
<keyword evidence="5 6" id="KW-0472">Membrane</keyword>
<evidence type="ECO:0008006" key="9">
    <source>
        <dbReference type="Google" id="ProtNLM"/>
    </source>
</evidence>
<evidence type="ECO:0000256" key="6">
    <source>
        <dbReference type="SAM" id="Phobius"/>
    </source>
</evidence>
<sequence>MLVTFLGLALICFRAEAPDFLRISGSILVASGIAVFLLLLVFPPVFQPLFFRLAELAAGLFPKAGTILRTEFQKFFALLEYTSRGSTMARLLLWSVLAWVTEGLVFWFAALALPSVDNHLAAWLAFPAGTLATAIPSAPGYMGTFDYATARAMDYLGNSAAGSAAYALLVHAVLWLLPLLAGYGYLLLHTDSKQLMTHLGNILRAKSEKFHS</sequence>
<keyword evidence="3 6" id="KW-0812">Transmembrane</keyword>
<dbReference type="EMBL" id="CP014230">
    <property type="protein sequence ID" value="AMD93518.1"/>
    <property type="molecule type" value="Genomic_DNA"/>
</dbReference>
<dbReference type="Pfam" id="PF03706">
    <property type="entry name" value="LPG_synthase_TM"/>
    <property type="match status" value="1"/>
</dbReference>
<feature type="transmembrane region" description="Helical" evidence="6">
    <location>
        <begin position="91"/>
        <end position="113"/>
    </location>
</feature>
<evidence type="ECO:0000256" key="1">
    <source>
        <dbReference type="ARBA" id="ARBA00004651"/>
    </source>
</evidence>
<reference evidence="8" key="1">
    <citation type="submission" date="2016-02" db="EMBL/GenBank/DDBJ databases">
        <authorList>
            <person name="Holder M.E."/>
            <person name="Ajami N.J."/>
            <person name="Petrosino J.F."/>
        </authorList>
    </citation>
    <scope>NUCLEOTIDE SEQUENCE [LARGE SCALE GENOMIC DNA]</scope>
    <source>
        <strain evidence="8">DSM 12838</strain>
    </source>
</reference>
<dbReference type="GO" id="GO:0005886">
    <property type="term" value="C:plasma membrane"/>
    <property type="evidence" value="ECO:0007669"/>
    <property type="project" value="UniProtKB-SubCell"/>
</dbReference>
<keyword evidence="2" id="KW-1003">Cell membrane</keyword>